<accession>F6DUX9</accession>
<sequence length="229" mass="26243">MLSITMMFSWSLATAGKYIASMPIPIEWVRGDSATHSFINEQGRKILFNDGHKKAFQFFQIFAEPLDSGVLWVDTGLKSTCHLYDPDTQSGMWFWPSAAEKCTEFYNKARKLWQQKKHDKAIFYLGAAIHLVQDMCVPHHAACKIFGSHMDFEDWAESHKDHYKVTRGGIYDLALKPEEWIAENARLAKAFYPLVEDGARTGYHQAAEILLPQAQRTTAGFLLQFYNQL</sequence>
<dbReference type="KEGG" id="dru:Desru_3165"/>
<keyword evidence="3" id="KW-0964">Secreted</keyword>
<dbReference type="PROSITE" id="PS51346">
    <property type="entry name" value="PROKAR_ZN_DEPEND_PLPC_2"/>
    <property type="match status" value="1"/>
</dbReference>
<dbReference type="Proteomes" id="UP000009234">
    <property type="component" value="Chromosome"/>
</dbReference>
<evidence type="ECO:0000313" key="11">
    <source>
        <dbReference type="Proteomes" id="UP000009234"/>
    </source>
</evidence>
<dbReference type="SMART" id="SM00770">
    <property type="entry name" value="Zn_dep_PLPC"/>
    <property type="match status" value="1"/>
</dbReference>
<feature type="domain" description="Zn-dependent PLC" evidence="9">
    <location>
        <begin position="23"/>
        <end position="229"/>
    </location>
</feature>
<dbReference type="InterPro" id="IPR008947">
    <property type="entry name" value="PLipase_C/P1_nuclease_dom_sf"/>
</dbReference>
<dbReference type="InterPro" id="IPR029002">
    <property type="entry name" value="PLPC/GPLD1"/>
</dbReference>
<evidence type="ECO:0000259" key="9">
    <source>
        <dbReference type="PROSITE" id="PS51346"/>
    </source>
</evidence>
<evidence type="ECO:0000256" key="6">
    <source>
        <dbReference type="ARBA" id="ARBA00022801"/>
    </source>
</evidence>
<keyword evidence="11" id="KW-1185">Reference proteome</keyword>
<evidence type="ECO:0000256" key="4">
    <source>
        <dbReference type="ARBA" id="ARBA00022723"/>
    </source>
</evidence>
<dbReference type="EC" id="3.1.4.3" evidence="1"/>
<evidence type="ECO:0000256" key="2">
    <source>
        <dbReference type="ARBA" id="ARBA00018391"/>
    </source>
</evidence>
<dbReference type="OrthoDB" id="1677163at2"/>
<dbReference type="AlphaFoldDB" id="F6DUX9"/>
<protein>
    <recommendedName>
        <fullName evidence="2">Phospholipase C</fullName>
        <ecNumber evidence="1">3.1.4.3</ecNumber>
    </recommendedName>
    <alternativeName>
        <fullName evidence="8">Phosphatidylcholine cholinephosphohydrolase</fullName>
    </alternativeName>
</protein>
<dbReference type="RefSeq" id="WP_013843125.1">
    <property type="nucleotide sequence ID" value="NC_015589.1"/>
</dbReference>
<name>F6DUX9_DESRL</name>
<dbReference type="Pfam" id="PF00882">
    <property type="entry name" value="Zn_dep_PLPC"/>
    <property type="match status" value="1"/>
</dbReference>
<proteinExistence type="predicted"/>
<evidence type="ECO:0000256" key="1">
    <source>
        <dbReference type="ARBA" id="ARBA00012018"/>
    </source>
</evidence>
<reference evidence="10 11" key="2">
    <citation type="journal article" date="2012" name="Stand. Genomic Sci.">
        <title>Complete genome sequence of the sulfate-reducing firmicute Desulfotomaculum ruminis type strain (DL(T)).</title>
        <authorList>
            <person name="Spring S."/>
            <person name="Visser M."/>
            <person name="Lu M."/>
            <person name="Copeland A."/>
            <person name="Lapidus A."/>
            <person name="Lucas S."/>
            <person name="Cheng J.F."/>
            <person name="Han C."/>
            <person name="Tapia R."/>
            <person name="Goodwin L.A."/>
            <person name="Pitluck S."/>
            <person name="Ivanova N."/>
            <person name="Land M."/>
            <person name="Hauser L."/>
            <person name="Larimer F."/>
            <person name="Rohde M."/>
            <person name="Goker M."/>
            <person name="Detter J.C."/>
            <person name="Kyrpides N.C."/>
            <person name="Woyke T."/>
            <person name="Schaap P.J."/>
            <person name="Plugge C.M."/>
            <person name="Muyzer G."/>
            <person name="Kuever J."/>
            <person name="Pereira I.A."/>
            <person name="Parshina S.N."/>
            <person name="Bernier-Latmani R."/>
            <person name="Stams A.J."/>
            <person name="Klenk H.P."/>
        </authorList>
    </citation>
    <scope>NUCLEOTIDE SEQUENCE [LARGE SCALE GENOMIC DNA]</scope>
    <source>
        <strain evidence="11">ATCC 23193 / DSM 2154 / NCIB 8452 / DL</strain>
    </source>
</reference>
<gene>
    <name evidence="10" type="ordered locus">Desru_3165</name>
</gene>
<dbReference type="Gene3D" id="1.10.575.10">
    <property type="entry name" value="P1 Nuclease"/>
    <property type="match status" value="1"/>
</dbReference>
<keyword evidence="6" id="KW-0378">Hydrolase</keyword>
<dbReference type="HOGENOM" id="CLU_100197_0_0_9"/>
<dbReference type="CDD" id="cd11009">
    <property type="entry name" value="Zn_dep_PLPC"/>
    <property type="match status" value="1"/>
</dbReference>
<dbReference type="InterPro" id="IPR001531">
    <property type="entry name" value="Zn_PLipaseC"/>
</dbReference>
<dbReference type="SUPFAM" id="SSF48537">
    <property type="entry name" value="Phospholipase C/P1 nuclease"/>
    <property type="match status" value="1"/>
</dbReference>
<evidence type="ECO:0000256" key="3">
    <source>
        <dbReference type="ARBA" id="ARBA00022525"/>
    </source>
</evidence>
<evidence type="ECO:0000256" key="5">
    <source>
        <dbReference type="ARBA" id="ARBA00022729"/>
    </source>
</evidence>
<dbReference type="EMBL" id="CP002780">
    <property type="protein sequence ID" value="AEG61376.1"/>
    <property type="molecule type" value="Genomic_DNA"/>
</dbReference>
<evidence type="ECO:0000256" key="8">
    <source>
        <dbReference type="ARBA" id="ARBA00031285"/>
    </source>
</evidence>
<evidence type="ECO:0000313" key="10">
    <source>
        <dbReference type="EMBL" id="AEG61376.1"/>
    </source>
</evidence>
<organism evidence="10 11">
    <name type="scientific">Desulforamulus ruminis (strain ATCC 23193 / DSM 2154 / NCIMB 8452 / DL)</name>
    <name type="common">Desulfotomaculum ruminis</name>
    <dbReference type="NCBI Taxonomy" id="696281"/>
    <lineage>
        <taxon>Bacteria</taxon>
        <taxon>Bacillati</taxon>
        <taxon>Bacillota</taxon>
        <taxon>Clostridia</taxon>
        <taxon>Eubacteriales</taxon>
        <taxon>Peptococcaceae</taxon>
        <taxon>Desulforamulus</taxon>
    </lineage>
</organism>
<keyword evidence="5" id="KW-0732">Signal</keyword>
<keyword evidence="4" id="KW-0479">Metal-binding</keyword>
<dbReference type="GO" id="GO:0008270">
    <property type="term" value="F:zinc ion binding"/>
    <property type="evidence" value="ECO:0007669"/>
    <property type="project" value="InterPro"/>
</dbReference>
<dbReference type="eggNOG" id="ENOG5032CXY">
    <property type="taxonomic scope" value="Bacteria"/>
</dbReference>
<evidence type="ECO:0000256" key="7">
    <source>
        <dbReference type="ARBA" id="ARBA00022833"/>
    </source>
</evidence>
<dbReference type="GO" id="GO:0034480">
    <property type="term" value="F:phosphatidylcholine phospholipase C activity"/>
    <property type="evidence" value="ECO:0007669"/>
    <property type="project" value="UniProtKB-EC"/>
</dbReference>
<reference evidence="11" key="1">
    <citation type="submission" date="2011-05" db="EMBL/GenBank/DDBJ databases">
        <title>Complete sequence of Desulfotomaculum ruminis DSM 2154.</title>
        <authorList>
            <person name="Lucas S."/>
            <person name="Copeland A."/>
            <person name="Lapidus A."/>
            <person name="Cheng J.-F."/>
            <person name="Goodwin L."/>
            <person name="Pitluck S."/>
            <person name="Lu M."/>
            <person name="Detter J.C."/>
            <person name="Han C."/>
            <person name="Tapia R."/>
            <person name="Land M."/>
            <person name="Hauser L."/>
            <person name="Kyrpides N."/>
            <person name="Ivanova N."/>
            <person name="Mikhailova N."/>
            <person name="Pagani I."/>
            <person name="Stams A.J.M."/>
            <person name="Plugge C.M."/>
            <person name="Muyzer G."/>
            <person name="Kuever J."/>
            <person name="Parshina S.N."/>
            <person name="Ivanova A.E."/>
            <person name="Nazina T.N."/>
            <person name="Brambilla E."/>
            <person name="Spring S."/>
            <person name="Klenk H.-P."/>
            <person name="Woyke T."/>
        </authorList>
    </citation>
    <scope>NUCLEOTIDE SEQUENCE [LARGE SCALE GENOMIC DNA]</scope>
    <source>
        <strain evidence="11">ATCC 23193 / DSM 2154 / NCIB 8452 / DL</strain>
    </source>
</reference>
<dbReference type="STRING" id="696281.Desru_3165"/>
<keyword evidence="7" id="KW-0862">Zinc</keyword>